<reference evidence="14" key="2">
    <citation type="submission" date="2025-08" db="UniProtKB">
        <authorList>
            <consortium name="RefSeq"/>
        </authorList>
    </citation>
    <scope>IDENTIFICATION</scope>
    <source>
        <tissue evidence="14">Blood</tissue>
    </source>
</reference>
<dbReference type="InterPro" id="IPR036028">
    <property type="entry name" value="SH3-like_dom_sf"/>
</dbReference>
<evidence type="ECO:0000256" key="7">
    <source>
        <dbReference type="PROSITE-ProRule" id="PRU00192"/>
    </source>
</evidence>
<dbReference type="InterPro" id="IPR001452">
    <property type="entry name" value="SH3_domain"/>
</dbReference>
<dbReference type="PROSITE" id="PS50106">
    <property type="entry name" value="PDZ"/>
    <property type="match status" value="3"/>
</dbReference>
<keyword evidence="13" id="KW-1185">Reference proteome</keyword>
<dbReference type="PROSITE" id="PS50002">
    <property type="entry name" value="SH3"/>
    <property type="match status" value="1"/>
</dbReference>
<feature type="domain" description="PDZ" evidence="11">
    <location>
        <begin position="332"/>
        <end position="419"/>
    </location>
</feature>
<dbReference type="FunFam" id="3.40.50.300:FF:001402">
    <property type="entry name" value="Discs, large homolog 3 (Drosophila)"/>
    <property type="match status" value="1"/>
</dbReference>
<dbReference type="PANTHER" id="PTHR23119">
    <property type="entry name" value="DISCS LARGE"/>
    <property type="match status" value="1"/>
</dbReference>
<dbReference type="InterPro" id="IPR019590">
    <property type="entry name" value="DLG1_PEST_dom"/>
</dbReference>
<feature type="domain" description="Guanylate kinase-like" evidence="10">
    <location>
        <begin position="795"/>
        <end position="970"/>
    </location>
</feature>
<dbReference type="CDD" id="cd00071">
    <property type="entry name" value="GMPK"/>
    <property type="match status" value="1"/>
</dbReference>
<evidence type="ECO:0000256" key="2">
    <source>
        <dbReference type="ARBA" id="ARBA00007014"/>
    </source>
</evidence>
<gene>
    <name evidence="14" type="primary">dlg2</name>
</gene>
<dbReference type="SUPFAM" id="SSF101288">
    <property type="entry name" value="L27 domain"/>
    <property type="match status" value="1"/>
</dbReference>
<dbReference type="Pfam" id="PF00018">
    <property type="entry name" value="SH3_1"/>
    <property type="match status" value="1"/>
</dbReference>
<dbReference type="FunFam" id="3.30.63.10:FF:000001">
    <property type="entry name" value="Disks large homolog 1 isoform 2"/>
    <property type="match status" value="1"/>
</dbReference>
<feature type="domain" description="PDZ" evidence="11">
    <location>
        <begin position="237"/>
        <end position="324"/>
    </location>
</feature>
<keyword evidence="4" id="KW-1003">Cell membrane</keyword>
<dbReference type="Pfam" id="PF00595">
    <property type="entry name" value="PDZ"/>
    <property type="match status" value="3"/>
</dbReference>
<dbReference type="FunFam" id="2.30.30.40:FF:000008">
    <property type="entry name" value="Disks large homolog 1 isoform 2"/>
    <property type="match status" value="1"/>
</dbReference>
<dbReference type="SMART" id="SM00326">
    <property type="entry name" value="SH3"/>
    <property type="match status" value="1"/>
</dbReference>
<dbReference type="SUPFAM" id="SSF50044">
    <property type="entry name" value="SH3-domain"/>
    <property type="match status" value="1"/>
</dbReference>
<dbReference type="PROSITE" id="PS00856">
    <property type="entry name" value="GUANYLATE_KINASE_1"/>
    <property type="match status" value="1"/>
</dbReference>
<dbReference type="Pfam" id="PF00625">
    <property type="entry name" value="Guanylate_kin"/>
    <property type="match status" value="1"/>
</dbReference>
<dbReference type="Pfam" id="PF10608">
    <property type="entry name" value="MAGUK_N_PEST"/>
    <property type="match status" value="1"/>
</dbReference>
<dbReference type="Gene3D" id="2.30.42.10">
    <property type="match status" value="3"/>
</dbReference>
<feature type="compositionally biased region" description="Basic and acidic residues" evidence="8">
    <location>
        <begin position="157"/>
        <end position="168"/>
    </location>
</feature>
<dbReference type="RefSeq" id="XP_017344203.1">
    <property type="nucleotide sequence ID" value="XM_017488714.3"/>
</dbReference>
<dbReference type="InterPro" id="IPR008145">
    <property type="entry name" value="GK/Ca_channel_bsu"/>
</dbReference>
<dbReference type="PROSITE" id="PS50052">
    <property type="entry name" value="GUANYLATE_KINASE_2"/>
    <property type="match status" value="1"/>
</dbReference>
<protein>
    <submittedName>
        <fullName evidence="14">Disks large homolog 2 isoform X27</fullName>
    </submittedName>
</protein>
<dbReference type="PANTHER" id="PTHR23119:SF6">
    <property type="entry name" value="DISKS LARGE HOMOLOG 2"/>
    <property type="match status" value="1"/>
</dbReference>
<dbReference type="SMART" id="SM00569">
    <property type="entry name" value="L27"/>
    <property type="match status" value="1"/>
</dbReference>
<dbReference type="GO" id="GO:0097120">
    <property type="term" value="P:receptor localization to synapse"/>
    <property type="evidence" value="ECO:0007669"/>
    <property type="project" value="TreeGrafter"/>
</dbReference>
<dbReference type="Proteomes" id="UP000221080">
    <property type="component" value="Chromosome 16"/>
</dbReference>
<dbReference type="InterPro" id="IPR019583">
    <property type="entry name" value="DLG1-4_PDZ_assoc"/>
</dbReference>
<keyword evidence="5" id="KW-0677">Repeat</keyword>
<dbReference type="Gene3D" id="3.40.50.300">
    <property type="entry name" value="P-loop containing nucleotide triphosphate hydrolases"/>
    <property type="match status" value="1"/>
</dbReference>
<evidence type="ECO:0000256" key="8">
    <source>
        <dbReference type="SAM" id="MobiDB-lite"/>
    </source>
</evidence>
<evidence type="ECO:0000256" key="6">
    <source>
        <dbReference type="ARBA" id="ARBA00023136"/>
    </source>
</evidence>
<dbReference type="GO" id="GO:0098839">
    <property type="term" value="C:postsynaptic density membrane"/>
    <property type="evidence" value="ECO:0007669"/>
    <property type="project" value="TreeGrafter"/>
</dbReference>
<feature type="region of interest" description="Disordered" evidence="8">
    <location>
        <begin position="151"/>
        <end position="170"/>
    </location>
</feature>
<dbReference type="GO" id="GO:0045197">
    <property type="term" value="P:establishment or maintenance of epithelial cell apical/basal polarity"/>
    <property type="evidence" value="ECO:0007669"/>
    <property type="project" value="TreeGrafter"/>
</dbReference>
<dbReference type="CDD" id="cd06795">
    <property type="entry name" value="PDZ3_Dlg1-2-4-like"/>
    <property type="match status" value="1"/>
</dbReference>
<dbReference type="CDD" id="cd12032">
    <property type="entry name" value="SH3_DLG2"/>
    <property type="match status" value="1"/>
</dbReference>
<dbReference type="InterPro" id="IPR001478">
    <property type="entry name" value="PDZ"/>
</dbReference>
<dbReference type="Pfam" id="PF10600">
    <property type="entry name" value="PDZ_assoc"/>
    <property type="match status" value="1"/>
</dbReference>
<evidence type="ECO:0000256" key="5">
    <source>
        <dbReference type="ARBA" id="ARBA00022737"/>
    </source>
</evidence>
<comment type="subcellular location">
    <subcellularLocation>
        <location evidence="1">Cell membrane</location>
        <topology evidence="1">Peripheral membrane protein</topology>
    </subcellularLocation>
</comment>
<dbReference type="PROSITE" id="PS51022">
    <property type="entry name" value="L27"/>
    <property type="match status" value="1"/>
</dbReference>
<dbReference type="FunFam" id="2.30.42.10:FF:000091">
    <property type="entry name" value="disks large homolog 1 isoform X8"/>
    <property type="match status" value="1"/>
</dbReference>
<dbReference type="InterPro" id="IPR015143">
    <property type="entry name" value="L27_1"/>
</dbReference>
<dbReference type="AlphaFoldDB" id="A0A2D0SNC0"/>
<feature type="domain" description="PDZ" evidence="11">
    <location>
        <begin position="536"/>
        <end position="617"/>
    </location>
</feature>
<evidence type="ECO:0000256" key="3">
    <source>
        <dbReference type="ARBA" id="ARBA00022443"/>
    </source>
</evidence>
<evidence type="ECO:0000256" key="1">
    <source>
        <dbReference type="ARBA" id="ARBA00004202"/>
    </source>
</evidence>
<accession>A0A2D0SNC0</accession>
<dbReference type="InterPro" id="IPR020590">
    <property type="entry name" value="Guanylate_kinase_CS"/>
</dbReference>
<keyword evidence="6" id="KW-0472">Membrane</keyword>
<dbReference type="GO" id="GO:0043113">
    <property type="term" value="P:receptor clustering"/>
    <property type="evidence" value="ECO:0007669"/>
    <property type="project" value="TreeGrafter"/>
</dbReference>
<dbReference type="GO" id="GO:0016323">
    <property type="term" value="C:basolateral plasma membrane"/>
    <property type="evidence" value="ECO:0007669"/>
    <property type="project" value="TreeGrafter"/>
</dbReference>
<dbReference type="GO" id="GO:0007268">
    <property type="term" value="P:chemical synaptic transmission"/>
    <property type="evidence" value="ECO:0007669"/>
    <property type="project" value="InterPro"/>
</dbReference>
<evidence type="ECO:0000313" key="14">
    <source>
        <dbReference type="RefSeq" id="XP_017344203.1"/>
    </source>
</evidence>
<feature type="region of interest" description="Disordered" evidence="8">
    <location>
        <begin position="110"/>
        <end position="145"/>
    </location>
</feature>
<dbReference type="GO" id="GO:0043005">
    <property type="term" value="C:neuron projection"/>
    <property type="evidence" value="ECO:0007669"/>
    <property type="project" value="InterPro"/>
</dbReference>
<dbReference type="InterPro" id="IPR027417">
    <property type="entry name" value="P-loop_NTPase"/>
</dbReference>
<dbReference type="GO" id="GO:0019901">
    <property type="term" value="F:protein kinase binding"/>
    <property type="evidence" value="ECO:0007669"/>
    <property type="project" value="TreeGrafter"/>
</dbReference>
<dbReference type="SMART" id="SM00228">
    <property type="entry name" value="PDZ"/>
    <property type="match status" value="3"/>
</dbReference>
<feature type="domain" description="L27" evidence="12">
    <location>
        <begin position="4"/>
        <end position="64"/>
    </location>
</feature>
<dbReference type="Gene3D" id="3.30.63.10">
    <property type="entry name" value="Guanylate Kinase phosphate binding domain"/>
    <property type="match status" value="1"/>
</dbReference>
<dbReference type="InterPro" id="IPR008144">
    <property type="entry name" value="Guanylate_kin-like_dom"/>
</dbReference>
<dbReference type="SMART" id="SM01277">
    <property type="entry name" value="MAGUK_N_PEST"/>
    <property type="match status" value="1"/>
</dbReference>
<dbReference type="CDD" id="cd06723">
    <property type="entry name" value="PDZ1_Dlg1-2-4-like"/>
    <property type="match status" value="1"/>
</dbReference>
<keyword evidence="3 7" id="KW-0728">SH3 domain</keyword>
<dbReference type="InterPro" id="IPR004172">
    <property type="entry name" value="L27_dom"/>
</dbReference>
<dbReference type="SUPFAM" id="SSF50156">
    <property type="entry name" value="PDZ domain-like"/>
    <property type="match status" value="3"/>
</dbReference>
<dbReference type="InterPro" id="IPR035759">
    <property type="entry name" value="DLG2_SH3"/>
</dbReference>
<evidence type="ECO:0000259" key="10">
    <source>
        <dbReference type="PROSITE" id="PS50052"/>
    </source>
</evidence>
<dbReference type="GeneID" id="108276775"/>
<dbReference type="CDD" id="cd06724">
    <property type="entry name" value="PDZ2_Dlg1-2-4-like"/>
    <property type="match status" value="1"/>
</dbReference>
<dbReference type="Gene3D" id="1.10.287.470">
    <property type="entry name" value="Helix hairpin bin"/>
    <property type="match status" value="1"/>
</dbReference>
<dbReference type="FunFam" id="2.30.42.10:FF:000002">
    <property type="entry name" value="Disks large homolog 4 isoform 2"/>
    <property type="match status" value="1"/>
</dbReference>
<dbReference type="GO" id="GO:0098609">
    <property type="term" value="P:cell-cell adhesion"/>
    <property type="evidence" value="ECO:0007669"/>
    <property type="project" value="TreeGrafter"/>
</dbReference>
<evidence type="ECO:0000259" key="11">
    <source>
        <dbReference type="PROSITE" id="PS50106"/>
    </source>
</evidence>
<dbReference type="FunFam" id="2.30.42.10:FF:000001">
    <property type="entry name" value="Disks large homolog 1 isoform 2"/>
    <property type="match status" value="1"/>
</dbReference>
<evidence type="ECO:0000259" key="12">
    <source>
        <dbReference type="PROSITE" id="PS51022"/>
    </source>
</evidence>
<dbReference type="InterPro" id="IPR016313">
    <property type="entry name" value="DLG1-like"/>
</dbReference>
<dbReference type="PIRSF" id="PIRSF001741">
    <property type="entry name" value="MAGUK_DLGH"/>
    <property type="match status" value="1"/>
</dbReference>
<dbReference type="CTD" id="1740"/>
<dbReference type="InterPro" id="IPR036034">
    <property type="entry name" value="PDZ_sf"/>
</dbReference>
<dbReference type="Pfam" id="PF09058">
    <property type="entry name" value="L27_1"/>
    <property type="match status" value="1"/>
</dbReference>
<dbReference type="GO" id="GO:0099072">
    <property type="term" value="P:regulation of postsynaptic membrane neurotransmitter receptor levels"/>
    <property type="evidence" value="ECO:0007669"/>
    <property type="project" value="TreeGrafter"/>
</dbReference>
<dbReference type="FunFam" id="2.30.30.40:FF:000027">
    <property type="entry name" value="Disks large homolog 3 isoform 1"/>
    <property type="match status" value="1"/>
</dbReference>
<dbReference type="InterPro" id="IPR050614">
    <property type="entry name" value="Synaptic_Scaffolding_LAP-MAGUK"/>
</dbReference>
<dbReference type="GO" id="GO:0035255">
    <property type="term" value="F:ionotropic glutamate receptor binding"/>
    <property type="evidence" value="ECO:0007669"/>
    <property type="project" value="TreeGrafter"/>
</dbReference>
<feature type="domain" description="SH3" evidence="9">
    <location>
        <begin position="651"/>
        <end position="721"/>
    </location>
</feature>
<proteinExistence type="inferred from homology"/>
<dbReference type="SMART" id="SM00072">
    <property type="entry name" value="GuKc"/>
    <property type="match status" value="1"/>
</dbReference>
<dbReference type="OrthoDB" id="78824at2759"/>
<evidence type="ECO:0000256" key="4">
    <source>
        <dbReference type="ARBA" id="ARBA00022475"/>
    </source>
</evidence>
<organism evidence="13 14">
    <name type="scientific">Ictalurus punctatus</name>
    <name type="common">Channel catfish</name>
    <name type="synonym">Silurus punctatus</name>
    <dbReference type="NCBI Taxonomy" id="7998"/>
    <lineage>
        <taxon>Eukaryota</taxon>
        <taxon>Metazoa</taxon>
        <taxon>Chordata</taxon>
        <taxon>Craniata</taxon>
        <taxon>Vertebrata</taxon>
        <taxon>Euteleostomi</taxon>
        <taxon>Actinopterygii</taxon>
        <taxon>Neopterygii</taxon>
        <taxon>Teleostei</taxon>
        <taxon>Ostariophysi</taxon>
        <taxon>Siluriformes</taxon>
        <taxon>Ictaluridae</taxon>
        <taxon>Ictalurus</taxon>
    </lineage>
</organism>
<dbReference type="InterPro" id="IPR036892">
    <property type="entry name" value="L27_dom_sf"/>
</dbReference>
<dbReference type="GO" id="GO:0031594">
    <property type="term" value="C:neuromuscular junction"/>
    <property type="evidence" value="ECO:0007669"/>
    <property type="project" value="InterPro"/>
</dbReference>
<dbReference type="SUPFAM" id="SSF52540">
    <property type="entry name" value="P-loop containing nucleoside triphosphate hydrolases"/>
    <property type="match status" value="1"/>
</dbReference>
<comment type="similarity">
    <text evidence="2">Belongs to the MAGUK family.</text>
</comment>
<name>A0A2D0SNC0_ICTPU</name>
<evidence type="ECO:0000313" key="13">
    <source>
        <dbReference type="Proteomes" id="UP000221080"/>
    </source>
</evidence>
<reference evidence="13" key="1">
    <citation type="journal article" date="2016" name="Nat. Commun.">
        <title>The channel catfish genome sequence provides insights into the evolution of scale formation in teleosts.</title>
        <authorList>
            <person name="Liu Z."/>
            <person name="Liu S."/>
            <person name="Yao J."/>
            <person name="Bao L."/>
            <person name="Zhang J."/>
            <person name="Li Y."/>
            <person name="Jiang C."/>
            <person name="Sun L."/>
            <person name="Wang R."/>
            <person name="Zhang Y."/>
            <person name="Zhou T."/>
            <person name="Zeng Q."/>
            <person name="Fu Q."/>
            <person name="Gao S."/>
            <person name="Li N."/>
            <person name="Koren S."/>
            <person name="Jiang Y."/>
            <person name="Zimin A."/>
            <person name="Xu P."/>
            <person name="Phillippy A.M."/>
            <person name="Geng X."/>
            <person name="Song L."/>
            <person name="Sun F."/>
            <person name="Li C."/>
            <person name="Wang X."/>
            <person name="Chen A."/>
            <person name="Jin Y."/>
            <person name="Yuan Z."/>
            <person name="Yang Y."/>
            <person name="Tan S."/>
            <person name="Peatman E."/>
            <person name="Lu J."/>
            <person name="Qin Z."/>
            <person name="Dunham R."/>
            <person name="Li Z."/>
            <person name="Sonstegard T."/>
            <person name="Feng J."/>
            <person name="Danzmann R.G."/>
            <person name="Schroeder S."/>
            <person name="Scheffler B."/>
            <person name="Duke M.V."/>
            <person name="Ballard L."/>
            <person name="Kucuktas H."/>
            <person name="Kaltenboeck L."/>
            <person name="Liu H."/>
            <person name="Armbruster J."/>
            <person name="Xie Y."/>
            <person name="Kirby M.L."/>
            <person name="Tian Y."/>
            <person name="Flanagan M.E."/>
            <person name="Mu W."/>
            <person name="Waldbieser G.C."/>
        </authorList>
    </citation>
    <scope>NUCLEOTIDE SEQUENCE [LARGE SCALE GENOMIC DNA]</scope>
    <source>
        <strain evidence="13">SDA103</strain>
    </source>
</reference>
<dbReference type="Gene3D" id="2.30.30.40">
    <property type="entry name" value="SH3 Domains"/>
    <property type="match status" value="2"/>
</dbReference>
<sequence length="985" mass="110043">MPLRKRDTARALGLLEDYCSKLKKPEEQQLKAAVLRVMGIFRSSLFQALIDIQEFYEVTLLNSQKSCEQKLEEVKHMAEQCESSSASPGFPNTHPRPACVQPEVIEKSHAEEPVADSNASAENRPAAVQGSQQQTHTPACLNPSPNPALMNSPWYHYQDDESPPEHSYPRLTGEVRAPELVHVSERNLSEIENVHGYVSHSHISPLKASPAPIIVNTDTLESVPYVNGTEIEYEFEEITLERGNSGLGFSIAGGTDNPHIGDDPGIFITKIIPGGAAAEDGRLRVNDCILRVNEVDVSEVSHSRAVEALKVAGSIVRLYVRRRRPMLETIVEIKLIKGPKGLGFSIAGGVGNQHIPGDNSIYVTKIIDGGAAQKDGRLQVGDRLLMVNNYTLEEVTHEEAVAILKNTSDVVYLKVGKPTSVYLSDPYGPPDITHSFSPAMDNHISGNNGTLEYKSSLPPISPGRYSPLPRHLLGEEDINRPPEPVYSTVNKLCDRAPSPRHYSPVEFDKSPLHSVPFPHYHVGVLPDSDITREPRKIVLHKGSTGLGFNIVGGEDGEGIFVSFILAGGPADLSGELRRGDQILSVNGIDLRGATHEQAAAALKGAGQTVAIVAQYRPEEYGRFEAKIHDLREQMMNHSMSSGSGSLRTNQKRSLYVRALFDYDRLKDSGLPSQGLSFRYGDILHVINASDDEWWQARRVTPDGDSEEMGVIPSKRRVERKERARLKTVKFNAKPGSIDSKGSFSEKRRKNSIFSRKFPFYKNKMLDEQDGSDSERSQEDVILSYEPVIRQEINYARPVIILGPMKDRINDDLISEFPDKFGSCVPHTTRAKREYEVDGRDYHFVTSREQMEKDIQEHKFIEAGQYNDNLYGTSVQSVRYVAERGKHCILDVSGNAIKRLQVAQLYPIAIFIKPKSIESLMEMNKRLTEEQAKKTYDRAMKLEQEFGEYFTALVQVDTLEDIYTQCKMVIEEQSGPYIWIPSKEKL</sequence>
<evidence type="ECO:0000259" key="9">
    <source>
        <dbReference type="PROSITE" id="PS50002"/>
    </source>
</evidence>